<evidence type="ECO:0000313" key="3">
    <source>
        <dbReference type="EMBL" id="QFZ17895.1"/>
    </source>
</evidence>
<dbReference type="OrthoDB" id="4153868at2"/>
<dbReference type="Gene3D" id="3.40.1580.10">
    <property type="entry name" value="SMI1/KNR4-like"/>
    <property type="match status" value="1"/>
</dbReference>
<dbReference type="AlphaFoldDB" id="A0A5Q0GW64"/>
<accession>A0A5Q0GW64</accession>
<evidence type="ECO:0000313" key="4">
    <source>
        <dbReference type="Proteomes" id="UP000325787"/>
    </source>
</evidence>
<gene>
    <name evidence="3" type="ORF">EKG83_10745</name>
</gene>
<feature type="domain" description="Knr4/Smi1-like" evidence="2">
    <location>
        <begin position="75"/>
        <end position="201"/>
    </location>
</feature>
<dbReference type="KEGG" id="ssyi:EKG83_10745"/>
<dbReference type="InterPro" id="IPR037883">
    <property type="entry name" value="Knr4/Smi1-like_sf"/>
</dbReference>
<dbReference type="Proteomes" id="UP000325787">
    <property type="component" value="Chromosome"/>
</dbReference>
<evidence type="ECO:0000256" key="1">
    <source>
        <dbReference type="SAM" id="MobiDB-lite"/>
    </source>
</evidence>
<name>A0A5Q0GW64_SACSY</name>
<dbReference type="SUPFAM" id="SSF160631">
    <property type="entry name" value="SMI1/KNR4-like"/>
    <property type="match status" value="1"/>
</dbReference>
<dbReference type="EMBL" id="CP034550">
    <property type="protein sequence ID" value="QFZ17895.1"/>
    <property type="molecule type" value="Genomic_DNA"/>
</dbReference>
<dbReference type="InterPro" id="IPR018958">
    <property type="entry name" value="Knr4/Smi1-like_dom"/>
</dbReference>
<reference evidence="4" key="1">
    <citation type="journal article" date="2021" name="Curr. Microbiol.">
        <title>Complete genome of nocamycin-producing strain Saccharothrix syringae NRRL B-16468 reveals the biosynthetic potential for secondary metabolites.</title>
        <authorList>
            <person name="Mo X."/>
            <person name="Yang S."/>
        </authorList>
    </citation>
    <scope>NUCLEOTIDE SEQUENCE [LARGE SCALE GENOMIC DNA]</scope>
    <source>
        <strain evidence="4">ATCC 51364 / DSM 43886 / JCM 6844 / KCTC 9398 / NBRC 14523 / NRRL B-16468 / INA 2240</strain>
    </source>
</reference>
<sequence length="215" mass="22821">MYKCMRARPLRSGSVSGHSSPLPHRNCATFADDGETAYAGSSGRRMLTMVDPVDAAELLIALVRENEDIANHGDGCDEAALAVVEDQLGRPLPPSYRRLIEEFGTWDLAGQEFLGVYRGEAPGGAVLGSGVETLVARAQYGLPADLVITALDGAGGLVVLDAAAPWGRGEYPVLGWTPGTTGRDLPRLADDFGNYALWASRRAVARRRGLAPSDL</sequence>
<feature type="region of interest" description="Disordered" evidence="1">
    <location>
        <begin position="1"/>
        <end position="22"/>
    </location>
</feature>
<dbReference type="Pfam" id="PF14568">
    <property type="entry name" value="SUKH_6"/>
    <property type="match status" value="1"/>
</dbReference>
<evidence type="ECO:0000259" key="2">
    <source>
        <dbReference type="SMART" id="SM00860"/>
    </source>
</evidence>
<organism evidence="3 4">
    <name type="scientific">Saccharothrix syringae</name>
    <name type="common">Nocardiopsis syringae</name>
    <dbReference type="NCBI Taxonomy" id="103733"/>
    <lineage>
        <taxon>Bacteria</taxon>
        <taxon>Bacillati</taxon>
        <taxon>Actinomycetota</taxon>
        <taxon>Actinomycetes</taxon>
        <taxon>Pseudonocardiales</taxon>
        <taxon>Pseudonocardiaceae</taxon>
        <taxon>Saccharothrix</taxon>
    </lineage>
</organism>
<protein>
    <recommendedName>
        <fullName evidence="2">Knr4/Smi1-like domain-containing protein</fullName>
    </recommendedName>
</protein>
<proteinExistence type="predicted"/>
<dbReference type="SMART" id="SM00860">
    <property type="entry name" value="SMI1_KNR4"/>
    <property type="match status" value="1"/>
</dbReference>
<keyword evidence="4" id="KW-1185">Reference proteome</keyword>